<evidence type="ECO:0000313" key="6">
    <source>
        <dbReference type="EMBL" id="KAL3420752.1"/>
    </source>
</evidence>
<gene>
    <name evidence="6" type="ORF">PVAG01_07197</name>
</gene>
<feature type="region of interest" description="Disordered" evidence="5">
    <location>
        <begin position="178"/>
        <end position="215"/>
    </location>
</feature>
<evidence type="ECO:0000256" key="2">
    <source>
        <dbReference type="ARBA" id="ARBA00018424"/>
    </source>
</evidence>
<evidence type="ECO:0000256" key="3">
    <source>
        <dbReference type="ARBA" id="ARBA00019539"/>
    </source>
</evidence>
<dbReference type="InterPro" id="IPR019412">
    <property type="entry name" value="IML2/TPR_39"/>
</dbReference>
<keyword evidence="7" id="KW-1185">Reference proteome</keyword>
<evidence type="ECO:0000256" key="5">
    <source>
        <dbReference type="SAM" id="MobiDB-lite"/>
    </source>
</evidence>
<comment type="caution">
    <text evidence="6">The sequence shown here is derived from an EMBL/GenBank/DDBJ whole genome shotgun (WGS) entry which is preliminary data.</text>
</comment>
<feature type="compositionally biased region" description="Polar residues" evidence="5">
    <location>
        <begin position="185"/>
        <end position="202"/>
    </location>
</feature>
<evidence type="ECO:0000256" key="4">
    <source>
        <dbReference type="ARBA" id="ARBA00043897"/>
    </source>
</evidence>
<evidence type="ECO:0000313" key="7">
    <source>
        <dbReference type="Proteomes" id="UP001629113"/>
    </source>
</evidence>
<dbReference type="PANTHER" id="PTHR31859:SF1">
    <property type="entry name" value="TETRATRICOPEPTIDE REPEAT PROTEIN 39C"/>
    <property type="match status" value="1"/>
</dbReference>
<comment type="subunit">
    <text evidence="1">Interacts with lipid droplet proteins.</text>
</comment>
<protein>
    <recommendedName>
        <fullName evidence="2">Inclusion body clearance protein IML2</fullName>
    </recommendedName>
    <alternativeName>
        <fullName evidence="3">Inclusion body clearance protein iml2</fullName>
    </alternativeName>
</protein>
<sequence length="690" mass="77940">MSRWFKSAVKGQNPMRADDEVQHLQEVEKALIMLLNDDISGADHILKQEDSSYHQLGRGISSFIASMLGVEKDLLKTAATLLLQAESKTWDDMKKAEKEPASFQSAIYPPGTEYALCYSIAMLTSAITAVLSGSITEAVKGFYKLRKAYITLDGILAVEQKYIQQRKLSRADSNLTEKHGLTVQARPTSKAASVKSNQNGFSVSGPGSKRNSTEALTADDEALRDLEAKDPNSHEAPMPSPYRVLSKRIDLDPEMVSEMLTHHTDIFIYSGSHLCFGLLLIVLSMVDNPVFNKILYIIGFKGDRERGVEMLWQATKFENFNSAVAGLSLLGFYNGLIGFCDILPTDPGAEDDLSGYPKARCEALLAEMRRRYPESKLWKLEEARVLSYDHNLGGSLAILNENSNSNMKQIAAINMFERSLTSMFYHDYEITAESWLKCSELNDWSPTIYYYMAGSAYVELYRSTRDTNPEAALAYKAKAEENIRKAPSFAGKQKVMSKQLPFDVYITRKVQKYETRAKAWDVDLIDAVGVSPMTEMSYLWNGIKKMSPVELEKSMAEIQWSRTNQPDKLKAEFDEAAIYHILEACILRNLGKYAESRKILEDEILVHDKIKFKGPLMDDWPCPSAHYEMACLAWNEKDLPGVDHNAKVLDCEQWLDKTQKYEAYVLDTRMGIKITTSLATVRRHKKLHNI</sequence>
<proteinExistence type="predicted"/>
<dbReference type="EMBL" id="JBFCZG010000006">
    <property type="protein sequence ID" value="KAL3420752.1"/>
    <property type="molecule type" value="Genomic_DNA"/>
</dbReference>
<dbReference type="Proteomes" id="UP001629113">
    <property type="component" value="Unassembled WGS sequence"/>
</dbReference>
<organism evidence="6 7">
    <name type="scientific">Phlyctema vagabunda</name>
    <dbReference type="NCBI Taxonomy" id="108571"/>
    <lineage>
        <taxon>Eukaryota</taxon>
        <taxon>Fungi</taxon>
        <taxon>Dikarya</taxon>
        <taxon>Ascomycota</taxon>
        <taxon>Pezizomycotina</taxon>
        <taxon>Leotiomycetes</taxon>
        <taxon>Helotiales</taxon>
        <taxon>Dermateaceae</taxon>
        <taxon>Phlyctema</taxon>
    </lineage>
</organism>
<accession>A0ABR4PBR4</accession>
<dbReference type="PANTHER" id="PTHR31859">
    <property type="entry name" value="TETRATRICOPEPTIDE REPEAT PROTEIN 39 FAMILY MEMBER"/>
    <property type="match status" value="1"/>
</dbReference>
<dbReference type="Pfam" id="PF10300">
    <property type="entry name" value="Iml2-TPR_39"/>
    <property type="match status" value="1"/>
</dbReference>
<name>A0ABR4PBR4_9HELO</name>
<reference evidence="6 7" key="1">
    <citation type="submission" date="2024-06" db="EMBL/GenBank/DDBJ databases">
        <title>Complete genome of Phlyctema vagabunda strain 19-DSS-EL-015.</title>
        <authorList>
            <person name="Fiorenzani C."/>
        </authorList>
    </citation>
    <scope>NUCLEOTIDE SEQUENCE [LARGE SCALE GENOMIC DNA]</scope>
    <source>
        <strain evidence="6 7">19-DSS-EL-015</strain>
    </source>
</reference>
<comment type="function">
    <text evidence="4">Inclusion body (IB) resident protein that interacts strongly with lipid droplet (LD) proteins. Involved in LD-mediated IB clearing after protein folding stress, probably by enabling access to the IBs of an LD-stored soluble sterol derivative that acts as a chaperone in inclusion clearing.</text>
</comment>
<evidence type="ECO:0000256" key="1">
    <source>
        <dbReference type="ARBA" id="ARBA00011408"/>
    </source>
</evidence>